<name>A0AAX2LYV0_VIBFL</name>
<reference evidence="2" key="2">
    <citation type="submission" date="2018-01" db="EMBL/GenBank/DDBJ databases">
        <title>FDA dAtabase for Regulatory Grade micrObial Sequences (FDA-ARGOS): Supporting development and validation of Infectious Disease Dx tests.</title>
        <authorList>
            <person name="Hoffmann M."/>
            <person name="Allard M."/>
            <person name="Evans P."/>
            <person name="Brown E."/>
            <person name="Tallon L."/>
            <person name="Sadzewicz L."/>
            <person name="Sengamalay N."/>
            <person name="Ott S."/>
            <person name="Godinez A."/>
            <person name="Nagaraj S."/>
            <person name="Vyas G."/>
            <person name="Aluvathingal J."/>
            <person name="Nadendla S."/>
            <person name="Geyer C."/>
            <person name="Sichtig H."/>
        </authorList>
    </citation>
    <scope>NUCLEOTIDE SEQUENCE</scope>
    <source>
        <strain evidence="2">ATCC 33809</strain>
    </source>
</reference>
<dbReference type="Proteomes" id="UP000254626">
    <property type="component" value="Unassembled WGS sequence"/>
</dbReference>
<dbReference type="EMBL" id="UHIP01000002">
    <property type="protein sequence ID" value="SUQ27697.1"/>
    <property type="molecule type" value="Genomic_DNA"/>
</dbReference>
<keyword evidence="1" id="KW-0812">Transmembrane</keyword>
<organism evidence="3 5">
    <name type="scientific">Vibrio fluvialis</name>
    <dbReference type="NCBI Taxonomy" id="676"/>
    <lineage>
        <taxon>Bacteria</taxon>
        <taxon>Pseudomonadati</taxon>
        <taxon>Pseudomonadota</taxon>
        <taxon>Gammaproteobacteria</taxon>
        <taxon>Vibrionales</taxon>
        <taxon>Vibrionaceae</taxon>
        <taxon>Vibrio</taxon>
    </lineage>
</organism>
<evidence type="ECO:0000313" key="2">
    <source>
        <dbReference type="EMBL" id="AMF92810.1"/>
    </source>
</evidence>
<feature type="transmembrane region" description="Helical" evidence="1">
    <location>
        <begin position="12"/>
        <end position="32"/>
    </location>
</feature>
<dbReference type="Proteomes" id="UP000057088">
    <property type="component" value="Chromosome 1"/>
</dbReference>
<evidence type="ECO:0000313" key="5">
    <source>
        <dbReference type="Proteomes" id="UP000254626"/>
    </source>
</evidence>
<dbReference type="EMBL" id="CP014034">
    <property type="protein sequence ID" value="AMF92810.1"/>
    <property type="molecule type" value="Genomic_DNA"/>
</dbReference>
<keyword evidence="1" id="KW-0472">Membrane</keyword>
<reference evidence="3 5" key="3">
    <citation type="submission" date="2018-06" db="EMBL/GenBank/DDBJ databases">
        <authorList>
            <consortium name="Pathogen Informatics"/>
            <person name="Doyle S."/>
        </authorList>
    </citation>
    <scope>NUCLEOTIDE SEQUENCE [LARGE SCALE GENOMIC DNA]</scope>
    <source>
        <strain evidence="3 5">NCTC11327</strain>
    </source>
</reference>
<evidence type="ECO:0000256" key="1">
    <source>
        <dbReference type="SAM" id="Phobius"/>
    </source>
</evidence>
<evidence type="ECO:0000313" key="3">
    <source>
        <dbReference type="EMBL" id="SUQ27697.1"/>
    </source>
</evidence>
<dbReference type="AlphaFoldDB" id="A0AAX2LYV0"/>
<reference evidence="4" key="1">
    <citation type="submission" date="2015-12" db="EMBL/GenBank/DDBJ databases">
        <title>FDA dAtabase for Regulatory Grade micrObial Sequences (FDA-ARGOS): Supporting development and validation of Infectious Disease Dx tests.</title>
        <authorList>
            <person name="Hoffmann M."/>
            <person name="Allard M."/>
            <person name="Evans P."/>
            <person name="Brown E."/>
            <person name="Tallon L.J."/>
            <person name="Sadzewicz L."/>
            <person name="Sengamalay N."/>
            <person name="Ott S."/>
            <person name="Godinez A."/>
            <person name="Nagaraj S."/>
            <person name="Vyas G."/>
            <person name="Aluvathingal J."/>
            <person name="Nadendla S."/>
            <person name="Geyer C."/>
            <person name="Sichtig H."/>
        </authorList>
    </citation>
    <scope>NUCLEOTIDE SEQUENCE [LARGE SCALE GENOMIC DNA]</scope>
    <source>
        <strain evidence="4">ATCC 33809</strain>
    </source>
</reference>
<protein>
    <submittedName>
        <fullName evidence="3">Uncharacterized protein</fullName>
    </submittedName>
</protein>
<gene>
    <name evidence="2" type="ORF">AL536_04885</name>
    <name evidence="3" type="ORF">NCTC11327_04593</name>
</gene>
<evidence type="ECO:0000313" key="4">
    <source>
        <dbReference type="Proteomes" id="UP000057088"/>
    </source>
</evidence>
<keyword evidence="4" id="KW-1185">Reference proteome</keyword>
<keyword evidence="1" id="KW-1133">Transmembrane helix</keyword>
<dbReference type="GeneID" id="29383491"/>
<sequence>MNLISLVRRAPIARVFGLTVCYLLISLLVSVMQAQARLQQLIDGPIEAARSLVWRDSAELGEQAETQVLFALQSRETLNHLQWHNPLQVLATCGFESSNSATNGLRFPITLQLPSQGEAQRLSMQCDVQWLPWVSIALLAAGLTSLLMRWRPQPLRLSDQRLLHQLSQQGADAKVWKQALQHFRGSAPSAEPDGDYLLAVIASYQSSYTIEDAVELLNQASQPLTLKFITHSGQLQVRLNALVIPLSVTPAIYWLWYAQRRKCESDNGWVSNPPANRPDVFSAQSLIELMEQFGGHGRAISELKQHGLRAKTLDQNRNKIKEALLGVVGETLTEACGFENGRKDQNAQSCYRLKMSPNRIDIAIDDF</sequence>
<dbReference type="RefSeq" id="WP_061055772.1">
    <property type="nucleotide sequence ID" value="NZ_CABLBX010000010.1"/>
</dbReference>
<proteinExistence type="predicted"/>
<accession>A0AAX2LYV0</accession>
<dbReference type="KEGG" id="vfl:AL536_04885"/>